<dbReference type="OrthoDB" id="6431331at2759"/>
<dbReference type="HOGENOM" id="CLU_028357_0_0_1"/>
<proteinExistence type="predicted"/>
<feature type="non-terminal residue" evidence="1">
    <location>
        <position position="1"/>
    </location>
</feature>
<dbReference type="InterPro" id="IPR029058">
    <property type="entry name" value="AB_hydrolase_fold"/>
</dbReference>
<accession>F8NN14</accession>
<organism>
    <name type="scientific">Serpula lacrymans var. lacrymans (strain S7.9)</name>
    <name type="common">Dry rot fungus</name>
    <dbReference type="NCBI Taxonomy" id="578457"/>
    <lineage>
        <taxon>Eukaryota</taxon>
        <taxon>Fungi</taxon>
        <taxon>Dikarya</taxon>
        <taxon>Basidiomycota</taxon>
        <taxon>Agaricomycotina</taxon>
        <taxon>Agaricomycetes</taxon>
        <taxon>Agaricomycetidae</taxon>
        <taxon>Boletales</taxon>
        <taxon>Coniophorineae</taxon>
        <taxon>Serpulaceae</taxon>
        <taxon>Serpula</taxon>
    </lineage>
</organism>
<dbReference type="SUPFAM" id="SSF53474">
    <property type="entry name" value="alpha/beta-Hydrolases"/>
    <property type="match status" value="1"/>
</dbReference>
<dbReference type="KEGG" id="sla:SERLADRAFT_461075"/>
<gene>
    <name evidence="1" type="ORF">SERLADRAFT_461075</name>
</gene>
<reference evidence="1" key="1">
    <citation type="submission" date="2011-04" db="EMBL/GenBank/DDBJ databases">
        <title>Evolution of plant cell wall degrading machinery underlies the functional diversity of forest fungi.</title>
        <authorList>
            <consortium name="US DOE Joint Genome Institute (JGI-PGF)"/>
            <person name="Eastwood D.C."/>
            <person name="Floudas D."/>
            <person name="Binder M."/>
            <person name="Majcherczyk A."/>
            <person name="Schneider P."/>
            <person name="Aerts A."/>
            <person name="Asiegbu F.O."/>
            <person name="Baker S.E."/>
            <person name="Barry K."/>
            <person name="Bendiksby M."/>
            <person name="Blumentritt M."/>
            <person name="Coutinho P.M."/>
            <person name="Cullen D."/>
            <person name="Cullen D."/>
            <person name="Gathman A."/>
            <person name="Goodell B."/>
            <person name="Henrissat B."/>
            <person name="Ihrmark K."/>
            <person name="Kauserud H."/>
            <person name="Kohler A."/>
            <person name="LaButti K."/>
            <person name="Lapidus A."/>
            <person name="Lavin J.L."/>
            <person name="Lee Y.-H."/>
            <person name="Lindquist E."/>
            <person name="Lilly W."/>
            <person name="Lucas S."/>
            <person name="Morin E."/>
            <person name="Murat C."/>
            <person name="Oguiza J.A."/>
            <person name="Park J."/>
            <person name="Pisabarro A.G."/>
            <person name="Riley R."/>
            <person name="Rosling A."/>
            <person name="Salamov A."/>
            <person name="Schmidt O."/>
            <person name="Schmutz J."/>
            <person name="Skrede I."/>
            <person name="Stenlid J."/>
            <person name="Wiebenga A."/>
            <person name="Xie X."/>
            <person name="Kues U."/>
            <person name="Hibbett D.S."/>
            <person name="Hoffmeister D."/>
            <person name="Hogberg N."/>
            <person name="Martin F."/>
            <person name="Grigoriev I.V."/>
            <person name="Watkinson S.C."/>
        </authorList>
    </citation>
    <scope>NUCLEOTIDE SEQUENCE</scope>
    <source>
        <strain evidence="1">S7.9</strain>
    </source>
</reference>
<dbReference type="Gene3D" id="3.40.50.1820">
    <property type="entry name" value="alpha/beta hydrolase"/>
    <property type="match status" value="1"/>
</dbReference>
<dbReference type="PANTHER" id="PTHR37471">
    <property type="entry name" value="UNNAMED PRODUCT"/>
    <property type="match status" value="1"/>
</dbReference>
<dbReference type="Proteomes" id="UP000008064">
    <property type="component" value="Unassembled WGS sequence"/>
</dbReference>
<dbReference type="GeneID" id="18818172"/>
<evidence type="ECO:0008006" key="2">
    <source>
        <dbReference type="Google" id="ProtNLM"/>
    </source>
</evidence>
<sequence length="496" mass="56969">MFVLYTLHTGRIWSYTWHGKIWFAAALCEVLFSVHHFLMVRSISGPSPNGPGHLDELQAAFTRVLKAGLAGLSEDDRDEETLDVDRPGSPAENIVQLKASNPHAIDFRNYMRTWFRKARWSSIRTQELYSWLYWSIYNTSLPPLENLPPAHRVTLDDALSLIEKRSGTTIPQGSDPTTRPILLTLDKVNVHWRPLFWYVFVAASNCYQRWWLMRTWDVRFGCYNGLEYFIRIPKSWDPASGPRPIVFWHGLGLGLTQYQVFLSHHLRAFPDRPFLVPLQPHISQEIFHSKFLKPMGRHETTACVVGLLRELGWVSQKDKYTTDTESEPEEASLGKSSRKGVVMLSHSNGSYAHTWMLKSYPQMVVRSCFVDPVTFCSWEGDVCYNFLYRQCTTGMELLMRYFVGTELGVANLLQRHFDWSSNALWYEEIPNARDPSKTMFLLGGKDAIVEAERVKRYLRSHGVRKGLYFDPDGRHGQALTAGGAGHAAIMEWLKGN</sequence>
<dbReference type="PANTHER" id="PTHR37471:SF1">
    <property type="entry name" value="AB HYDROLASE-1 DOMAIN-CONTAINING PROTEIN"/>
    <property type="match status" value="1"/>
</dbReference>
<dbReference type="EMBL" id="GL945431">
    <property type="protein sequence ID" value="EGO27508.1"/>
    <property type="molecule type" value="Genomic_DNA"/>
</dbReference>
<dbReference type="RefSeq" id="XP_007315599.1">
    <property type="nucleotide sequence ID" value="XM_007315537.1"/>
</dbReference>
<evidence type="ECO:0000313" key="1">
    <source>
        <dbReference type="EMBL" id="EGO27508.1"/>
    </source>
</evidence>
<protein>
    <recommendedName>
        <fullName evidence="2">AB hydrolase-1 domain-containing protein</fullName>
    </recommendedName>
</protein>
<name>F8NN14_SERL9</name>
<dbReference type="AlphaFoldDB" id="F8NN14"/>